<name>A0ABT5VXZ8_9BACT</name>
<evidence type="ECO:0008006" key="4">
    <source>
        <dbReference type="Google" id="ProtNLM"/>
    </source>
</evidence>
<feature type="transmembrane region" description="Helical" evidence="1">
    <location>
        <begin position="12"/>
        <end position="32"/>
    </location>
</feature>
<proteinExistence type="predicted"/>
<comment type="caution">
    <text evidence="2">The sequence shown here is derived from an EMBL/GenBank/DDBJ whole genome shotgun (WGS) entry which is preliminary data.</text>
</comment>
<keyword evidence="1" id="KW-0812">Transmembrane</keyword>
<dbReference type="RefSeq" id="WP_275111511.1">
    <property type="nucleotide sequence ID" value="NZ_JAKJSC010000008.1"/>
</dbReference>
<evidence type="ECO:0000313" key="3">
    <source>
        <dbReference type="Proteomes" id="UP001528920"/>
    </source>
</evidence>
<sequence length="153" mass="17965">MKINNQSRAGWIKLFYYVLVFLYLAITILLLYLREEDIYTVLGGMTAFVIVTIIFTLSLDLNFVIYQESEKKIILRYYPLHPFHHKFKSIEIAKNSLSHFDIENKLLGLRTEIVLYQQTERGLAKYPKVSISALSKSDKLKMIDSLRRNSLKK</sequence>
<keyword evidence="3" id="KW-1185">Reference proteome</keyword>
<feature type="transmembrane region" description="Helical" evidence="1">
    <location>
        <begin position="38"/>
        <end position="66"/>
    </location>
</feature>
<keyword evidence="1" id="KW-0472">Membrane</keyword>
<keyword evidence="1" id="KW-1133">Transmembrane helix</keyword>
<reference evidence="2 3" key="1">
    <citation type="submission" date="2022-01" db="EMBL/GenBank/DDBJ databases">
        <title>Labilibaculum sp. nov, a marine bacterium isolated from Antarctica.</title>
        <authorList>
            <person name="Dai W."/>
        </authorList>
    </citation>
    <scope>NUCLEOTIDE SEQUENCE [LARGE SCALE GENOMIC DNA]</scope>
    <source>
        <strain evidence="2 3">DW002</strain>
    </source>
</reference>
<gene>
    <name evidence="2" type="ORF">L3049_19500</name>
</gene>
<evidence type="ECO:0000313" key="2">
    <source>
        <dbReference type="EMBL" id="MDE5420182.1"/>
    </source>
</evidence>
<dbReference type="EMBL" id="JAKJSC010000008">
    <property type="protein sequence ID" value="MDE5420182.1"/>
    <property type="molecule type" value="Genomic_DNA"/>
</dbReference>
<protein>
    <recommendedName>
        <fullName evidence="4">PH domain-containing protein</fullName>
    </recommendedName>
</protein>
<accession>A0ABT5VXZ8</accession>
<evidence type="ECO:0000256" key="1">
    <source>
        <dbReference type="SAM" id="Phobius"/>
    </source>
</evidence>
<dbReference type="Proteomes" id="UP001528920">
    <property type="component" value="Unassembled WGS sequence"/>
</dbReference>
<organism evidence="2 3">
    <name type="scientific">Paralabilibaculum antarcticum</name>
    <dbReference type="NCBI Taxonomy" id="2912572"/>
    <lineage>
        <taxon>Bacteria</taxon>
        <taxon>Pseudomonadati</taxon>
        <taxon>Bacteroidota</taxon>
        <taxon>Bacteroidia</taxon>
        <taxon>Marinilabiliales</taxon>
        <taxon>Marinifilaceae</taxon>
        <taxon>Paralabilibaculum</taxon>
    </lineage>
</organism>